<dbReference type="EMBL" id="CADCVJ010000151">
    <property type="protein sequence ID" value="CAA9477358.1"/>
    <property type="molecule type" value="Genomic_DNA"/>
</dbReference>
<organism evidence="1">
    <name type="scientific">uncultured Solirubrobacteraceae bacterium</name>
    <dbReference type="NCBI Taxonomy" id="1162706"/>
    <lineage>
        <taxon>Bacteria</taxon>
        <taxon>Bacillati</taxon>
        <taxon>Actinomycetota</taxon>
        <taxon>Thermoleophilia</taxon>
        <taxon>Solirubrobacterales</taxon>
        <taxon>Solirubrobacteraceae</taxon>
        <taxon>environmental samples</taxon>
    </lineage>
</organism>
<reference evidence="1" key="1">
    <citation type="submission" date="2020-02" db="EMBL/GenBank/DDBJ databases">
        <authorList>
            <person name="Meier V. D."/>
        </authorList>
    </citation>
    <scope>NUCLEOTIDE SEQUENCE</scope>
    <source>
        <strain evidence="1">AVDCRST_MAG38</strain>
    </source>
</reference>
<accession>A0A6J4RU23</accession>
<dbReference type="AlphaFoldDB" id="A0A6J4RU23"/>
<evidence type="ECO:0000313" key="1">
    <source>
        <dbReference type="EMBL" id="CAA9477358.1"/>
    </source>
</evidence>
<gene>
    <name evidence="1" type="ORF">AVDCRST_MAG38-1773</name>
</gene>
<proteinExistence type="predicted"/>
<name>A0A6J4RU23_9ACTN</name>
<protein>
    <submittedName>
        <fullName evidence="1">Uncharacterized protein</fullName>
    </submittedName>
</protein>
<feature type="non-terminal residue" evidence="1">
    <location>
        <position position="76"/>
    </location>
</feature>
<sequence length="76" mass="8688">DRVERGAQLVAHVREEHALRPVRVLRAELRRRRLVAGEREQPVGLLDVAALLLRQAAPGHEPARLPVRHDAEQRRV</sequence>
<feature type="non-terminal residue" evidence="1">
    <location>
        <position position="1"/>
    </location>
</feature>